<evidence type="ECO:0000256" key="1">
    <source>
        <dbReference type="ARBA" id="ARBA00022679"/>
    </source>
</evidence>
<dbReference type="AlphaFoldDB" id="A0A388KRL5"/>
<dbReference type="InterPro" id="IPR036397">
    <property type="entry name" value="RNaseH_sf"/>
</dbReference>
<dbReference type="Proteomes" id="UP000265515">
    <property type="component" value="Unassembled WGS sequence"/>
</dbReference>
<feature type="compositionally biased region" description="Low complexity" evidence="12">
    <location>
        <begin position="475"/>
        <end position="490"/>
    </location>
</feature>
<organism evidence="14 15">
    <name type="scientific">Chara braunii</name>
    <name type="common">Braun's stonewort</name>
    <dbReference type="NCBI Taxonomy" id="69332"/>
    <lineage>
        <taxon>Eukaryota</taxon>
        <taxon>Viridiplantae</taxon>
        <taxon>Streptophyta</taxon>
        <taxon>Charophyceae</taxon>
        <taxon>Charales</taxon>
        <taxon>Characeae</taxon>
        <taxon>Chara</taxon>
    </lineage>
</organism>
<dbReference type="InterPro" id="IPR050951">
    <property type="entry name" value="Retrovirus_Pol_polyprotein"/>
</dbReference>
<dbReference type="PROSITE" id="PS00141">
    <property type="entry name" value="ASP_PROTEASE"/>
    <property type="match status" value="1"/>
</dbReference>
<keyword evidence="10" id="KW-0511">Multifunctional enzyme</keyword>
<sequence length="1219" mass="136843">MMECRNSPGQKPGEMAEAYQDRMLALIIEAKQRADAVAAAKKKKAEDAEQAWLLALEQQRLQAEAAAKVADEERLKRREKIFSGEQALLTLAEDIHSLDAEVKSVRSRVQQLEQRPAAAPVASSSNTLDRLNALETDVSALKDCARLQQTATQQLEQRVCAAATSPSSGQCESTPKFDGQEIFCDSTKMDPIQWFRKFELTLHLHLVSECKHHTYLYSRSGGACQAWLDNLLSQYGVVAAELHTKISWEDLKVAWHKRFQVEPSEIKAMDKLMTFEQGSLPSVDWIVEYQRLTPVPGLPIGFKAIKHYFISRLCPMLSNALTHVEDILTTTVQLFDKAPHIIVTNKEAKNLTRAAAGSSKDQHRPKVAVVEAASPSNQSSEAESANEGDRLAAARDDSGLPYQGEGQAGKLSAAESASMTLSTPSDPVSSRVSDLHFGAHVEVDSPLLYSFEDYAARLVPTLGSFDQGQDVCAASSPSGNGSSSSSSGSSRDSARKFNIEELNPLTSEDFAWLPLPTTGRLPRPQCAALCAHLHKYLSFYAPPTSPTDDEVVVGDMLAYVTKVAREFRTQRYDDNNAPLMYVRIQVGQASCSALLDSGATRNFMRQAFMQRAGLGAQVRRKVNPTAIKLADGKTQQLLDRYIEAVPTTFSSIVGPWRMSIFDECWRRTVVPSTKPTATSVSSSGKSLSTWAILSHRRASAPEKIQAIQEWPEPRNVTDVRSFFGLAGYYQRFIKGYSKIAAHLTKLQCEDRPFDFDEDARESFLALKAALLSAEVLRTYDPLLPTRVTTDASGYDIGAVLEQHDGVDWHPIEYFSKKVSAVHSIDDARKKELLAFVHALKRWRHFLLGRLQFRWVTDNNLLVFYKTQDTVNSTIARWMAFIDQFDFFPDHIPGKSNRFADALSRRPDYCTAVYSTFEIDDDLRDYFIRGYKADPEFRDKYANCSSPNPTPSHYQIHEGYLLVHSRGKDLLCVPSDPYLRTRLLGEFHDAPAIGHFGVNRTIGRLRERFWWSGLLDDVTRYCESCEICRRCKSRNHRPYGELRPLPVPLRRREAIAMDITGPFPKHKTGVDGILTVVDRLTKFAMFLPCRYHAKASKLAEVLYAGWIQTKGYPKDIVCDRNTWFMSDFWLALTKRWGSSLKPSSTHHPQTDGQTERAHQTAQVPLRTLIRPDQKDWVERLPDVELAYNSSIHPTIGMSPFEFEHGSPITSPLDTIVPRTA</sequence>
<dbReference type="CDD" id="cd09274">
    <property type="entry name" value="RNase_HI_RT_Ty3"/>
    <property type="match status" value="1"/>
</dbReference>
<feature type="region of interest" description="Disordered" evidence="12">
    <location>
        <begin position="353"/>
        <end position="431"/>
    </location>
</feature>
<dbReference type="InterPro" id="IPR021109">
    <property type="entry name" value="Peptidase_aspartic_dom_sf"/>
</dbReference>
<evidence type="ECO:0000256" key="3">
    <source>
        <dbReference type="ARBA" id="ARBA00022722"/>
    </source>
</evidence>
<dbReference type="InterPro" id="IPR043128">
    <property type="entry name" value="Rev_trsase/Diguanyl_cyclase"/>
</dbReference>
<feature type="compositionally biased region" description="Polar residues" evidence="12">
    <location>
        <begin position="415"/>
        <end position="431"/>
    </location>
</feature>
<name>A0A388KRL5_CHABU</name>
<feature type="domain" description="Integrase catalytic" evidence="13">
    <location>
        <begin position="1041"/>
        <end position="1206"/>
    </location>
</feature>
<evidence type="ECO:0000256" key="9">
    <source>
        <dbReference type="ARBA" id="ARBA00022918"/>
    </source>
</evidence>
<keyword evidence="6" id="KW-0460">Magnesium</keyword>
<dbReference type="Gene3D" id="3.30.70.270">
    <property type="match status" value="1"/>
</dbReference>
<dbReference type="CDD" id="cd00303">
    <property type="entry name" value="retropepsin_like"/>
    <property type="match status" value="1"/>
</dbReference>
<feature type="compositionally biased region" description="Low complexity" evidence="12">
    <location>
        <begin position="371"/>
        <end position="385"/>
    </location>
</feature>
<evidence type="ECO:0000313" key="15">
    <source>
        <dbReference type="Proteomes" id="UP000265515"/>
    </source>
</evidence>
<dbReference type="InterPro" id="IPR001584">
    <property type="entry name" value="Integrase_cat-core"/>
</dbReference>
<dbReference type="OrthoDB" id="115435at2759"/>
<dbReference type="InterPro" id="IPR043502">
    <property type="entry name" value="DNA/RNA_pol_sf"/>
</dbReference>
<accession>A0A388KRL5</accession>
<dbReference type="PROSITE" id="PS50994">
    <property type="entry name" value="INTEGRASE"/>
    <property type="match status" value="1"/>
</dbReference>
<dbReference type="Gene3D" id="2.40.70.10">
    <property type="entry name" value="Acid Proteases"/>
    <property type="match status" value="1"/>
</dbReference>
<evidence type="ECO:0000313" key="14">
    <source>
        <dbReference type="EMBL" id="GBG72679.1"/>
    </source>
</evidence>
<dbReference type="EMBL" id="BFEA01000170">
    <property type="protein sequence ID" value="GBG72679.1"/>
    <property type="molecule type" value="Genomic_DNA"/>
</dbReference>
<keyword evidence="7" id="KW-0694">RNA-binding</keyword>
<evidence type="ECO:0000259" key="13">
    <source>
        <dbReference type="PROSITE" id="PS50994"/>
    </source>
</evidence>
<dbReference type="FunFam" id="3.30.70.270:FF:000020">
    <property type="entry name" value="Transposon Tf2-6 polyprotein-like Protein"/>
    <property type="match status" value="1"/>
</dbReference>
<dbReference type="PANTHER" id="PTHR37984:SF5">
    <property type="entry name" value="PROTEIN NYNRIN-LIKE"/>
    <property type="match status" value="1"/>
</dbReference>
<reference evidence="14 15" key="1">
    <citation type="journal article" date="2018" name="Cell">
        <title>The Chara Genome: Secondary Complexity and Implications for Plant Terrestrialization.</title>
        <authorList>
            <person name="Nishiyama T."/>
            <person name="Sakayama H."/>
            <person name="Vries J.D."/>
            <person name="Buschmann H."/>
            <person name="Saint-Marcoux D."/>
            <person name="Ullrich K.K."/>
            <person name="Haas F.B."/>
            <person name="Vanderstraeten L."/>
            <person name="Becker D."/>
            <person name="Lang D."/>
            <person name="Vosolsobe S."/>
            <person name="Rombauts S."/>
            <person name="Wilhelmsson P.K.I."/>
            <person name="Janitza P."/>
            <person name="Kern R."/>
            <person name="Heyl A."/>
            <person name="Rumpler F."/>
            <person name="Villalobos L.I.A.C."/>
            <person name="Clay J.M."/>
            <person name="Skokan R."/>
            <person name="Toyoda A."/>
            <person name="Suzuki Y."/>
            <person name="Kagoshima H."/>
            <person name="Schijlen E."/>
            <person name="Tajeshwar N."/>
            <person name="Catarino B."/>
            <person name="Hetherington A.J."/>
            <person name="Saltykova A."/>
            <person name="Bonnot C."/>
            <person name="Breuninger H."/>
            <person name="Symeonidi A."/>
            <person name="Radhakrishnan G.V."/>
            <person name="Van Nieuwerburgh F."/>
            <person name="Deforce D."/>
            <person name="Chang C."/>
            <person name="Karol K.G."/>
            <person name="Hedrich R."/>
            <person name="Ulvskov P."/>
            <person name="Glockner G."/>
            <person name="Delwiche C.F."/>
            <person name="Petrasek J."/>
            <person name="Van de Peer Y."/>
            <person name="Friml J."/>
            <person name="Beilby M."/>
            <person name="Dolan L."/>
            <person name="Kohara Y."/>
            <person name="Sugano S."/>
            <person name="Fujiyama A."/>
            <person name="Delaux P.-M."/>
            <person name="Quint M."/>
            <person name="TheiBen G."/>
            <person name="Hagemann M."/>
            <person name="Harholt J."/>
            <person name="Dunand C."/>
            <person name="Zachgo S."/>
            <person name="Langdale J."/>
            <person name="Maumus F."/>
            <person name="Straeten D.V.D."/>
            <person name="Gould S.B."/>
            <person name="Rensing S.A."/>
        </authorList>
    </citation>
    <scope>NUCLEOTIDE SEQUENCE [LARGE SCALE GENOMIC DNA]</scope>
    <source>
        <strain evidence="14 15">S276</strain>
    </source>
</reference>
<feature type="region of interest" description="Disordered" evidence="12">
    <location>
        <begin position="470"/>
        <end position="494"/>
    </location>
</feature>
<keyword evidence="3" id="KW-0540">Nuclease</keyword>
<dbReference type="Gene3D" id="3.30.420.10">
    <property type="entry name" value="Ribonuclease H-like superfamily/Ribonuclease H"/>
    <property type="match status" value="1"/>
</dbReference>
<dbReference type="Gramene" id="GBG72679">
    <property type="protein sequence ID" value="GBG72679"/>
    <property type="gene ID" value="CBR_g12248"/>
</dbReference>
<evidence type="ECO:0000256" key="4">
    <source>
        <dbReference type="ARBA" id="ARBA00022759"/>
    </source>
</evidence>
<evidence type="ECO:0000256" key="7">
    <source>
        <dbReference type="ARBA" id="ARBA00022884"/>
    </source>
</evidence>
<evidence type="ECO:0000256" key="5">
    <source>
        <dbReference type="ARBA" id="ARBA00022801"/>
    </source>
</evidence>
<dbReference type="InterPro" id="IPR001969">
    <property type="entry name" value="Aspartic_peptidase_AS"/>
</dbReference>
<keyword evidence="2" id="KW-0548">Nucleotidyltransferase</keyword>
<dbReference type="SUPFAM" id="SSF56672">
    <property type="entry name" value="DNA/RNA polymerases"/>
    <property type="match status" value="1"/>
</dbReference>
<feature type="compositionally biased region" description="Basic and acidic residues" evidence="12">
    <location>
        <begin position="387"/>
        <end position="398"/>
    </location>
</feature>
<protein>
    <recommendedName>
        <fullName evidence="13">Integrase catalytic domain-containing protein</fullName>
    </recommendedName>
</protein>
<keyword evidence="5" id="KW-0378">Hydrolase</keyword>
<dbReference type="GO" id="GO:0003723">
    <property type="term" value="F:RNA binding"/>
    <property type="evidence" value="ECO:0007669"/>
    <property type="project" value="UniProtKB-KW"/>
</dbReference>
<dbReference type="Gene3D" id="1.10.340.70">
    <property type="match status" value="1"/>
</dbReference>
<keyword evidence="15" id="KW-1185">Reference proteome</keyword>
<dbReference type="InterPro" id="IPR012337">
    <property type="entry name" value="RNaseH-like_sf"/>
</dbReference>
<dbReference type="GO" id="GO:0003964">
    <property type="term" value="F:RNA-directed DNA polymerase activity"/>
    <property type="evidence" value="ECO:0007669"/>
    <property type="project" value="UniProtKB-KW"/>
</dbReference>
<dbReference type="GO" id="GO:0006508">
    <property type="term" value="P:proteolysis"/>
    <property type="evidence" value="ECO:0007669"/>
    <property type="project" value="InterPro"/>
</dbReference>
<feature type="compositionally biased region" description="Polar residues" evidence="12">
    <location>
        <begin position="1139"/>
        <end position="1151"/>
    </location>
</feature>
<dbReference type="FunFam" id="1.10.340.70:FF:000001">
    <property type="entry name" value="Retrovirus-related Pol polyprotein from transposon gypsy-like Protein"/>
    <property type="match status" value="1"/>
</dbReference>
<dbReference type="SUPFAM" id="SSF53098">
    <property type="entry name" value="Ribonuclease H-like"/>
    <property type="match status" value="1"/>
</dbReference>
<gene>
    <name evidence="14" type="ORF">CBR_g12248</name>
</gene>
<keyword evidence="1" id="KW-0808">Transferase</keyword>
<dbReference type="GO" id="GO:0004190">
    <property type="term" value="F:aspartic-type endopeptidase activity"/>
    <property type="evidence" value="ECO:0007669"/>
    <property type="project" value="InterPro"/>
</dbReference>
<keyword evidence="8" id="KW-0229">DNA integration</keyword>
<comment type="caution">
    <text evidence="14">The sequence shown here is derived from an EMBL/GenBank/DDBJ whole genome shotgun (WGS) entry which is preliminary data.</text>
</comment>
<dbReference type="Pfam" id="PF17921">
    <property type="entry name" value="Integrase_H2C2"/>
    <property type="match status" value="1"/>
</dbReference>
<dbReference type="GO" id="GO:0004519">
    <property type="term" value="F:endonuclease activity"/>
    <property type="evidence" value="ECO:0007669"/>
    <property type="project" value="UniProtKB-KW"/>
</dbReference>
<evidence type="ECO:0000256" key="2">
    <source>
        <dbReference type="ARBA" id="ARBA00022695"/>
    </source>
</evidence>
<dbReference type="PANTHER" id="PTHR37984">
    <property type="entry name" value="PROTEIN CBG26694"/>
    <property type="match status" value="1"/>
</dbReference>
<evidence type="ECO:0000256" key="8">
    <source>
        <dbReference type="ARBA" id="ARBA00022908"/>
    </source>
</evidence>
<feature type="region of interest" description="Disordered" evidence="12">
    <location>
        <begin position="1139"/>
        <end position="1162"/>
    </location>
</feature>
<dbReference type="Pfam" id="PF17919">
    <property type="entry name" value="RT_RNaseH_2"/>
    <property type="match status" value="1"/>
</dbReference>
<keyword evidence="4" id="KW-0255">Endonuclease</keyword>
<evidence type="ECO:0000256" key="6">
    <source>
        <dbReference type="ARBA" id="ARBA00022842"/>
    </source>
</evidence>
<dbReference type="GO" id="GO:0015074">
    <property type="term" value="P:DNA integration"/>
    <property type="evidence" value="ECO:0007669"/>
    <property type="project" value="UniProtKB-KW"/>
</dbReference>
<evidence type="ECO:0000256" key="10">
    <source>
        <dbReference type="ARBA" id="ARBA00023268"/>
    </source>
</evidence>
<keyword evidence="9" id="KW-0695">RNA-directed DNA polymerase</keyword>
<feature type="coiled-coil region" evidence="11">
    <location>
        <begin position="31"/>
        <end position="115"/>
    </location>
</feature>
<dbReference type="InterPro" id="IPR041588">
    <property type="entry name" value="Integrase_H2C2"/>
</dbReference>
<evidence type="ECO:0000256" key="12">
    <source>
        <dbReference type="SAM" id="MobiDB-lite"/>
    </source>
</evidence>
<keyword evidence="11" id="KW-0175">Coiled coil</keyword>
<evidence type="ECO:0000256" key="11">
    <source>
        <dbReference type="SAM" id="Coils"/>
    </source>
</evidence>
<dbReference type="InterPro" id="IPR041577">
    <property type="entry name" value="RT_RNaseH_2"/>
</dbReference>
<proteinExistence type="predicted"/>